<proteinExistence type="inferred from homology"/>
<feature type="domain" description="DUF676" evidence="4">
    <location>
        <begin position="199"/>
        <end position="416"/>
    </location>
</feature>
<accession>A0A899FMV1</accession>
<dbReference type="Pfam" id="PF05057">
    <property type="entry name" value="DUF676"/>
    <property type="match status" value="1"/>
</dbReference>
<dbReference type="PANTHER" id="PTHR12482">
    <property type="entry name" value="LIPASE ROG1-RELATED-RELATED"/>
    <property type="match status" value="1"/>
</dbReference>
<evidence type="ECO:0000256" key="2">
    <source>
        <dbReference type="ARBA" id="ARBA00022963"/>
    </source>
</evidence>
<keyword evidence="2" id="KW-0442">Lipid degradation</keyword>
<dbReference type="Gene3D" id="3.40.50.1820">
    <property type="entry name" value="alpha/beta hydrolase"/>
    <property type="match status" value="1"/>
</dbReference>
<dbReference type="GO" id="GO:0047372">
    <property type="term" value="F:monoacylglycerol lipase activity"/>
    <property type="evidence" value="ECO:0007669"/>
    <property type="project" value="TreeGrafter"/>
</dbReference>
<feature type="region of interest" description="Disordered" evidence="3">
    <location>
        <begin position="448"/>
        <end position="473"/>
    </location>
</feature>
<evidence type="ECO:0000313" key="6">
    <source>
        <dbReference type="Proteomes" id="UP000663699"/>
    </source>
</evidence>
<organism evidence="5 6">
    <name type="scientific">Pneumocystis wakefieldiae</name>
    <dbReference type="NCBI Taxonomy" id="38082"/>
    <lineage>
        <taxon>Eukaryota</taxon>
        <taxon>Fungi</taxon>
        <taxon>Dikarya</taxon>
        <taxon>Ascomycota</taxon>
        <taxon>Taphrinomycotina</taxon>
        <taxon>Pneumocystomycetes</taxon>
        <taxon>Pneumocystaceae</taxon>
        <taxon>Pneumocystis</taxon>
    </lineage>
</organism>
<evidence type="ECO:0000313" key="5">
    <source>
        <dbReference type="EMBL" id="QSL65320.1"/>
    </source>
</evidence>
<dbReference type="SUPFAM" id="SSF53474">
    <property type="entry name" value="alpha/beta-Hydrolases"/>
    <property type="match status" value="1"/>
</dbReference>
<dbReference type="AlphaFoldDB" id="A0A899FMV1"/>
<dbReference type="Proteomes" id="UP000663699">
    <property type="component" value="Chromosome 6"/>
</dbReference>
<evidence type="ECO:0000256" key="1">
    <source>
        <dbReference type="ARBA" id="ARBA00007920"/>
    </source>
</evidence>
<feature type="compositionally biased region" description="Polar residues" evidence="3">
    <location>
        <begin position="463"/>
        <end position="473"/>
    </location>
</feature>
<dbReference type="GO" id="GO:0016042">
    <property type="term" value="P:lipid catabolic process"/>
    <property type="evidence" value="ECO:0007669"/>
    <property type="project" value="UniProtKB-KW"/>
</dbReference>
<evidence type="ECO:0000256" key="3">
    <source>
        <dbReference type="SAM" id="MobiDB-lite"/>
    </source>
</evidence>
<protein>
    <recommendedName>
        <fullName evidence="4">DUF676 domain-containing protein</fullName>
    </recommendedName>
</protein>
<keyword evidence="6" id="KW-1185">Reference proteome</keyword>
<name>A0A899FMV1_9ASCO</name>
<dbReference type="PIRSF" id="PIRSF005412">
    <property type="entry name" value="UCP005412_abhydr"/>
    <property type="match status" value="1"/>
</dbReference>
<dbReference type="InterPro" id="IPR007751">
    <property type="entry name" value="DUF676_lipase-like"/>
</dbReference>
<dbReference type="EMBL" id="CP054537">
    <property type="protein sequence ID" value="QSL65320.1"/>
    <property type="molecule type" value="Genomic_DNA"/>
</dbReference>
<dbReference type="InterPro" id="IPR016445">
    <property type="entry name" value="Rog1_fam"/>
</dbReference>
<sequence length="815" mass="94002">MTHTFYLPLLRFFHYIYLLYDEERLMRQHTVESKGCLGLLNKLKLRGTGQKDVLMRNKEYYLSPYTLYVSVRRDDYSVDRPCLGFLPQYCPNLNTGCSFWVELPLVFEESLQDSETGPFFPKKGWIVDIISQMVFTKSERVYFDFSLSTSKQKIYWESCFGVVEIKNAPIKVLEQDTKELWSIDRGLRENGASGDESSEKNVHFVVLTHGLHSNVSADLFYLKERIETEGRLKGEKLVVSGYNGNVCLTDKGIEYLGKRLAEWVLKEVGWFENEKPHYQKISFIGHSLGGLIQLYAIGWIWIRTEGKFYDISNNGLVPVNFITLATPWLGLFAENPKYITKALEFGIVGRTGKELGFTMKYDKGACSKHIGETDNHLPLLRTLSLEKSPFRKALRLFKRRTLYSNIINDGIVPLRTSSLFFLDWKNIDCLEKKNLDQHQKSAIYSIQTEKNDQDHHEQKNNDESINTSVSSQIEPTMSSNISMQTNATSFSLSMPHIEESCYSDINKSNNSKAESTIIDTSKNTELLNEIESTTSLQSSAKEFFIFKPGSASPSKTDVRSPYLNSIYSYNSASHNSDSLKLIKNNHILDSPGRGESRNTSFFISSFKKYFKNKHDRNNSEIKQDKQDKTISCNNSDYACSYQKVDSIPKMGFFRSASKVLRPPLPEKDYFINPCRAKTIVHDQYYYPDDILKKFSKLYSKLNIISENGKGSVKGGKIFKEKLRLQEKIAKEWHSDMVWRKVLVYLEPDAHNNIICRRMFVNAYGWPVIEHLVSNHFGKDPKDEFNNKLELEKETYNNSLVNHTKINDDIFIPNNE</sequence>
<reference evidence="5" key="1">
    <citation type="submission" date="2020-06" db="EMBL/GenBank/DDBJ databases">
        <title>Genomes of multiple members of Pneumocystis genus reveal paths to human pathogen Pneumocystis jirovecii.</title>
        <authorList>
            <person name="Cisse O.H."/>
            <person name="Ma L."/>
            <person name="Dekker J."/>
            <person name="Khil P."/>
            <person name="Jo J."/>
            <person name="Brenchley J."/>
            <person name="Blair R."/>
            <person name="Pahar B."/>
            <person name="Chabe M."/>
            <person name="Van Rompay K.A."/>
            <person name="Keesler R."/>
            <person name="Sukura A."/>
            <person name="Hirsch V."/>
            <person name="Kutty G."/>
            <person name="Liu Y."/>
            <person name="Peng L."/>
            <person name="Chen J."/>
            <person name="Song J."/>
            <person name="Weissenbacher-Lang C."/>
            <person name="Xu J."/>
            <person name="Upham N.S."/>
            <person name="Stajich J.E."/>
            <person name="Cuomo C.A."/>
            <person name="Cushion M.T."/>
            <person name="Kovacs J.A."/>
        </authorList>
    </citation>
    <scope>NUCLEOTIDE SEQUENCE</scope>
    <source>
        <strain evidence="5">2A</strain>
    </source>
</reference>
<feature type="compositionally biased region" description="Basic and acidic residues" evidence="3">
    <location>
        <begin position="449"/>
        <end position="462"/>
    </location>
</feature>
<comment type="similarity">
    <text evidence="1">Belongs to the putative lipase ROG1 family.</text>
</comment>
<dbReference type="InterPro" id="IPR029058">
    <property type="entry name" value="AB_hydrolase_fold"/>
</dbReference>
<evidence type="ECO:0000259" key="4">
    <source>
        <dbReference type="Pfam" id="PF05057"/>
    </source>
</evidence>
<gene>
    <name evidence="5" type="ORF">MERGE_002630</name>
</gene>
<dbReference type="PANTHER" id="PTHR12482:SF62">
    <property type="entry name" value="LIPASE ROG1-RELATED"/>
    <property type="match status" value="1"/>
</dbReference>
<keyword evidence="2" id="KW-0443">Lipid metabolism</keyword>
<dbReference type="InterPro" id="IPR044294">
    <property type="entry name" value="Lipase-like"/>
</dbReference>
<dbReference type="OrthoDB" id="5368485at2759"/>